<dbReference type="OrthoDB" id="5594178at2759"/>
<evidence type="ECO:0000256" key="5">
    <source>
        <dbReference type="ARBA" id="ARBA00022771"/>
    </source>
</evidence>
<feature type="region of interest" description="Disordered" evidence="8">
    <location>
        <begin position="109"/>
        <end position="386"/>
    </location>
</feature>
<dbReference type="AlphaFoldDB" id="G4THK5"/>
<dbReference type="GO" id="GO:0006511">
    <property type="term" value="P:ubiquitin-dependent protein catabolic process"/>
    <property type="evidence" value="ECO:0007669"/>
    <property type="project" value="TreeGrafter"/>
</dbReference>
<dbReference type="PANTHER" id="PTHR47442">
    <property type="entry name" value="MYND-TYPE ZINC FINGER PROTEIN MUB1"/>
    <property type="match status" value="1"/>
</dbReference>
<feature type="compositionally biased region" description="Polar residues" evidence="8">
    <location>
        <begin position="280"/>
        <end position="295"/>
    </location>
</feature>
<dbReference type="HOGENOM" id="CLU_283864_0_0_1"/>
<keyword evidence="4" id="KW-0479">Metal-binding</keyword>
<evidence type="ECO:0000256" key="4">
    <source>
        <dbReference type="ARBA" id="ARBA00022723"/>
    </source>
</evidence>
<feature type="region of interest" description="Disordered" evidence="8">
    <location>
        <begin position="764"/>
        <end position="792"/>
    </location>
</feature>
<organism evidence="10 11">
    <name type="scientific">Serendipita indica (strain DSM 11827)</name>
    <name type="common">Root endophyte fungus</name>
    <name type="synonym">Piriformospora indica</name>
    <dbReference type="NCBI Taxonomy" id="1109443"/>
    <lineage>
        <taxon>Eukaryota</taxon>
        <taxon>Fungi</taxon>
        <taxon>Dikarya</taxon>
        <taxon>Basidiomycota</taxon>
        <taxon>Agaricomycotina</taxon>
        <taxon>Agaricomycetes</taxon>
        <taxon>Sebacinales</taxon>
        <taxon>Serendipitaceae</taxon>
        <taxon>Serendipita</taxon>
    </lineage>
</organism>
<feature type="compositionally biased region" description="Polar residues" evidence="8">
    <location>
        <begin position="781"/>
        <end position="791"/>
    </location>
</feature>
<evidence type="ECO:0000313" key="11">
    <source>
        <dbReference type="Proteomes" id="UP000007148"/>
    </source>
</evidence>
<feature type="compositionally biased region" description="Low complexity" evidence="8">
    <location>
        <begin position="232"/>
        <end position="279"/>
    </location>
</feature>
<reference evidence="10 11" key="1">
    <citation type="journal article" date="2011" name="PLoS Pathog.">
        <title>Endophytic Life Strategies Decoded by Genome and Transcriptome Analyses of the Mutualistic Root Symbiont Piriformospora indica.</title>
        <authorList>
            <person name="Zuccaro A."/>
            <person name="Lahrmann U."/>
            <person name="Guldener U."/>
            <person name="Langen G."/>
            <person name="Pfiffi S."/>
            <person name="Biedenkopf D."/>
            <person name="Wong P."/>
            <person name="Samans B."/>
            <person name="Grimm C."/>
            <person name="Basiewicz M."/>
            <person name="Murat C."/>
            <person name="Martin F."/>
            <person name="Kogel K.H."/>
        </authorList>
    </citation>
    <scope>NUCLEOTIDE SEQUENCE [LARGE SCALE GENOMIC DNA]</scope>
    <source>
        <strain evidence="10 11">DSM 11827</strain>
    </source>
</reference>
<feature type="region of interest" description="Disordered" evidence="8">
    <location>
        <begin position="1"/>
        <end position="35"/>
    </location>
</feature>
<dbReference type="Gene3D" id="6.10.140.2220">
    <property type="match status" value="1"/>
</dbReference>
<accession>G4THK5</accession>
<comment type="similarity">
    <text evidence="2">Belongs to the MUB1/samB family.</text>
</comment>
<dbReference type="SUPFAM" id="SSF144232">
    <property type="entry name" value="HIT/MYND zinc finger-like"/>
    <property type="match status" value="1"/>
</dbReference>
<feature type="region of interest" description="Disordered" evidence="8">
    <location>
        <begin position="1065"/>
        <end position="1096"/>
    </location>
</feature>
<dbReference type="PANTHER" id="PTHR47442:SF1">
    <property type="entry name" value="MYND-TYPE ZINC FINGER PROTEIN MUB1"/>
    <property type="match status" value="1"/>
</dbReference>
<feature type="compositionally biased region" description="Basic and acidic residues" evidence="8">
    <location>
        <begin position="297"/>
        <end position="309"/>
    </location>
</feature>
<dbReference type="InterPro" id="IPR002893">
    <property type="entry name" value="Znf_MYND"/>
</dbReference>
<keyword evidence="11" id="KW-1185">Reference proteome</keyword>
<comment type="subcellular location">
    <subcellularLocation>
        <location evidence="1">Cytoplasm</location>
    </subcellularLocation>
</comment>
<comment type="caution">
    <text evidence="10">The sequence shown here is derived from an EMBL/GenBank/DDBJ whole genome shotgun (WGS) entry which is preliminary data.</text>
</comment>
<evidence type="ECO:0000256" key="8">
    <source>
        <dbReference type="SAM" id="MobiDB-lite"/>
    </source>
</evidence>
<feature type="compositionally biased region" description="Acidic residues" evidence="8">
    <location>
        <begin position="138"/>
        <end position="149"/>
    </location>
</feature>
<evidence type="ECO:0000259" key="9">
    <source>
        <dbReference type="PROSITE" id="PS50865"/>
    </source>
</evidence>
<dbReference type="GO" id="GO:0007163">
    <property type="term" value="P:establishment or maintenance of cell polarity"/>
    <property type="evidence" value="ECO:0007669"/>
    <property type="project" value="TreeGrafter"/>
</dbReference>
<feature type="region of interest" description="Disordered" evidence="8">
    <location>
        <begin position="923"/>
        <end position="983"/>
    </location>
</feature>
<sequence length="1096" mass="114506">MNPSHQPQVTHAPTFNPGLMPLPIPTDTTYAPGFPADPNDLHRPLPEARPYDRDAAQRFSLAFQSIVNVGVRGSEAIRSRVVQAGTLEVVASVLEAWLVSKGFPLIMPRRGKKKDTSHNSSASVDRQELHPVLASMEVDGDERMDDEAAESAGMSSRGALTIRARTTTITPQTGSRLRNDARVARSVAANGNAITRPPAPSGVRPNASSPPTRAGSSRAATSGNQTTPRRTLTSLDSSQSIASSSSTSQDSSTNLSTTSLLPTPSSASSSTSLLQQQQQHMSASVTRGRSGTLVQRTRADDSSREHSTDEMEGDADTEQVGNRSGTNTEDEDMEAESSNNEIEMEGARTTRGQSVDTAVAPARTSHRPVAVADPQALSPRAHTDSLSLPGGGPGMGIGMGMEVDVLAAVNMVMAHEGVAAFEGTQFGGEAANAAAAEAIARAGREGIMEEETPRAVLRNMSERMGPLNGGELGQVDEEMGEGPSAPQARPASTAQPSEDPGPAHTTPTPMAHARLNLSPATGHPNETAPTTAQDAPLPNVQGDTAGRAPTTGPTSLDRNRIRVMTGDAGPFRQEDVLRALQLLAYLTKYPHVRQEFYKKRVHLPAGMTGPTPGATVLTGSGVGASHSGRLYNNNPTTLSQVAPVTAAIAAGHVPQITTLFSLVERFTFRPSVSHLNLHPSLTIPTIPPEIQSWAAVIMRNACRKDDSQGGIRQCANMTCGKWEKTPREFAKCRRCRKAKYCGKECQSKAWSMGHRYWCSAREGGEPGQPATDNLDHENDETPNTATIAGQTNGANAGVGIGIAPGGGVGIVPLNNQPTNTATTANRGRTAGPVGFPPMGNQGPAGYRGPLIVNAGNNAWEGQPLPDTTPQANNVATGPTGQAATTPAAGPSTPRRREAAPTASNSSSRFARGFADRFRALAAGQSNTEGQQAEASSTSEAPEATQRPSGSRGRTWDLILGRGDAGTNVSGSTTGAPGERDPHPIMPAELDRWRQYMVARNRTGGNVHLPALVGDQGGNAASAPSDLSGLVRNNLVLATNSNQTPSQGTSGSHSLGSLSAMHAATEHARAALASRDVAGGNRTTSRAPGSDADISMQ</sequence>
<proteinExistence type="inferred from homology"/>
<evidence type="ECO:0000256" key="6">
    <source>
        <dbReference type="ARBA" id="ARBA00022833"/>
    </source>
</evidence>
<feature type="compositionally biased region" description="Polar residues" evidence="8">
    <location>
        <begin position="865"/>
        <end position="874"/>
    </location>
</feature>
<feature type="compositionally biased region" description="Low complexity" evidence="8">
    <location>
        <begin position="159"/>
        <end position="170"/>
    </location>
</feature>
<keyword evidence="3" id="KW-0963">Cytoplasm</keyword>
<feature type="domain" description="MYND-type" evidence="9">
    <location>
        <begin position="716"/>
        <end position="758"/>
    </location>
</feature>
<dbReference type="PROSITE" id="PS50865">
    <property type="entry name" value="ZF_MYND_2"/>
    <property type="match status" value="1"/>
</dbReference>
<evidence type="ECO:0000313" key="10">
    <source>
        <dbReference type="EMBL" id="CCA70798.1"/>
    </source>
</evidence>
<dbReference type="InterPro" id="IPR051664">
    <property type="entry name" value="MYND-type_zinc_finger"/>
</dbReference>
<dbReference type="GO" id="GO:1990304">
    <property type="term" value="C:MUB1-RAD6-UBR2 ubiquitin ligase complex"/>
    <property type="evidence" value="ECO:0007669"/>
    <property type="project" value="TreeGrafter"/>
</dbReference>
<feature type="compositionally biased region" description="Low complexity" evidence="8">
    <location>
        <begin position="930"/>
        <end position="945"/>
    </location>
</feature>
<dbReference type="Pfam" id="PF01753">
    <property type="entry name" value="zf-MYND"/>
    <property type="match status" value="1"/>
</dbReference>
<feature type="compositionally biased region" description="Polar residues" evidence="8">
    <location>
        <begin position="1"/>
        <end position="13"/>
    </location>
</feature>
<gene>
    <name evidence="10" type="ORF">PIIN_04733</name>
</gene>
<dbReference type="EMBL" id="CAFZ01000095">
    <property type="protein sequence ID" value="CCA70798.1"/>
    <property type="molecule type" value="Genomic_DNA"/>
</dbReference>
<evidence type="ECO:0000256" key="2">
    <source>
        <dbReference type="ARBA" id="ARBA00010655"/>
    </source>
</evidence>
<dbReference type="GO" id="GO:0008270">
    <property type="term" value="F:zinc ion binding"/>
    <property type="evidence" value="ECO:0007669"/>
    <property type="project" value="UniProtKB-KW"/>
</dbReference>
<name>G4THK5_SERID</name>
<evidence type="ECO:0000256" key="3">
    <source>
        <dbReference type="ARBA" id="ARBA00022490"/>
    </source>
</evidence>
<keyword evidence="6" id="KW-0862">Zinc</keyword>
<dbReference type="Proteomes" id="UP000007148">
    <property type="component" value="Unassembled WGS sequence"/>
</dbReference>
<dbReference type="OMA" id="WCSAKDP"/>
<dbReference type="InParanoid" id="G4THK5"/>
<keyword evidence="5 7" id="KW-0863">Zinc-finger</keyword>
<evidence type="ECO:0000256" key="7">
    <source>
        <dbReference type="PROSITE-ProRule" id="PRU00134"/>
    </source>
</evidence>
<protein>
    <submittedName>
        <fullName evidence="10">Related to SamB protein</fullName>
    </submittedName>
</protein>
<feature type="compositionally biased region" description="Low complexity" evidence="8">
    <location>
        <begin position="875"/>
        <end position="892"/>
    </location>
</feature>
<dbReference type="GO" id="GO:0005737">
    <property type="term" value="C:cytoplasm"/>
    <property type="evidence" value="ECO:0007669"/>
    <property type="project" value="UniProtKB-SubCell"/>
</dbReference>
<feature type="compositionally biased region" description="Polar residues" evidence="8">
    <location>
        <begin position="206"/>
        <end position="231"/>
    </location>
</feature>
<evidence type="ECO:0000256" key="1">
    <source>
        <dbReference type="ARBA" id="ARBA00004496"/>
    </source>
</evidence>
<dbReference type="eggNOG" id="ENOG502QTM3">
    <property type="taxonomic scope" value="Eukaryota"/>
</dbReference>
<feature type="region of interest" description="Disordered" evidence="8">
    <location>
        <begin position="856"/>
        <end position="910"/>
    </location>
</feature>
<feature type="region of interest" description="Disordered" evidence="8">
    <location>
        <begin position="463"/>
        <end position="561"/>
    </location>
</feature>